<name>A0A8J3VNS1_9ACTN</name>
<keyword evidence="3" id="KW-1185">Reference proteome</keyword>
<organism evidence="2 3">
    <name type="scientific">Rugosimonospora africana</name>
    <dbReference type="NCBI Taxonomy" id="556532"/>
    <lineage>
        <taxon>Bacteria</taxon>
        <taxon>Bacillati</taxon>
        <taxon>Actinomycetota</taxon>
        <taxon>Actinomycetes</taxon>
        <taxon>Micromonosporales</taxon>
        <taxon>Micromonosporaceae</taxon>
        <taxon>Rugosimonospora</taxon>
    </lineage>
</organism>
<dbReference type="Proteomes" id="UP000642748">
    <property type="component" value="Unassembled WGS sequence"/>
</dbReference>
<feature type="compositionally biased region" description="Basic and acidic residues" evidence="1">
    <location>
        <begin position="1"/>
        <end position="12"/>
    </location>
</feature>
<gene>
    <name evidence="2" type="ORF">Raf01_07980</name>
</gene>
<feature type="region of interest" description="Disordered" evidence="1">
    <location>
        <begin position="1"/>
        <end position="25"/>
    </location>
</feature>
<protein>
    <submittedName>
        <fullName evidence="2">Uncharacterized protein</fullName>
    </submittedName>
</protein>
<accession>A0A8J3VNS1</accession>
<evidence type="ECO:0000256" key="1">
    <source>
        <dbReference type="SAM" id="MobiDB-lite"/>
    </source>
</evidence>
<dbReference type="AlphaFoldDB" id="A0A8J3VNS1"/>
<dbReference type="RefSeq" id="WP_203916341.1">
    <property type="nucleotide sequence ID" value="NZ_BONZ01000009.1"/>
</dbReference>
<feature type="compositionally biased region" description="Basic and acidic residues" evidence="1">
    <location>
        <begin position="60"/>
        <end position="69"/>
    </location>
</feature>
<sequence length="314" mass="34845">MAAQRDAEKQADLEEDREVDRPQLWSNVRIDPVEIALPKGVGYTLRAYRPAADITPTDVSGRETDEFPDRQYSIANQDEEFDFGDAFDDESTAARRDGEDDDIEDEADDAEDSDDERDLDEDEDDDLDEDDDEDDEEEEDEDEEEAAAAKAGPDEVPVFLGHNGQLFLFQTPEGLADFIRSGDEHDMSQLDTWSELAEAVTAEDVVALPEDSYELDLVVKNLRGGRDAWDADLIIQAGELARDLAFALKINPVIMALAPGSPLDDLDEALRATTTGGFSGFLARRRMKKIGTEAAPLGWRTIIGKISGVVDWRD</sequence>
<feature type="region of interest" description="Disordered" evidence="1">
    <location>
        <begin position="47"/>
        <end position="156"/>
    </location>
</feature>
<proteinExistence type="predicted"/>
<dbReference type="EMBL" id="BONZ01000009">
    <property type="protein sequence ID" value="GIH12626.1"/>
    <property type="molecule type" value="Genomic_DNA"/>
</dbReference>
<evidence type="ECO:0000313" key="2">
    <source>
        <dbReference type="EMBL" id="GIH12626.1"/>
    </source>
</evidence>
<feature type="compositionally biased region" description="Acidic residues" evidence="1">
    <location>
        <begin position="99"/>
        <end position="146"/>
    </location>
</feature>
<feature type="compositionally biased region" description="Acidic residues" evidence="1">
    <location>
        <begin position="77"/>
        <end position="91"/>
    </location>
</feature>
<evidence type="ECO:0000313" key="3">
    <source>
        <dbReference type="Proteomes" id="UP000642748"/>
    </source>
</evidence>
<comment type="caution">
    <text evidence="2">The sequence shown here is derived from an EMBL/GenBank/DDBJ whole genome shotgun (WGS) entry which is preliminary data.</text>
</comment>
<reference evidence="2" key="1">
    <citation type="submission" date="2021-01" db="EMBL/GenBank/DDBJ databases">
        <title>Whole genome shotgun sequence of Rugosimonospora africana NBRC 104875.</title>
        <authorList>
            <person name="Komaki H."/>
            <person name="Tamura T."/>
        </authorList>
    </citation>
    <scope>NUCLEOTIDE SEQUENCE</scope>
    <source>
        <strain evidence="2">NBRC 104875</strain>
    </source>
</reference>